<dbReference type="Pfam" id="PF05699">
    <property type="entry name" value="Dimer_Tnp_hAT"/>
    <property type="match status" value="1"/>
</dbReference>
<dbReference type="SUPFAM" id="SSF53098">
    <property type="entry name" value="Ribonuclease H-like"/>
    <property type="match status" value="1"/>
</dbReference>
<evidence type="ECO:0000313" key="4">
    <source>
        <dbReference type="Proteomes" id="UP001159405"/>
    </source>
</evidence>
<feature type="non-terminal residue" evidence="3">
    <location>
        <position position="1"/>
    </location>
</feature>
<dbReference type="SMART" id="SM00597">
    <property type="entry name" value="ZnF_TTF"/>
    <property type="match status" value="1"/>
</dbReference>
<dbReference type="InterPro" id="IPR052958">
    <property type="entry name" value="IFN-induced_PKR_regulator"/>
</dbReference>
<dbReference type="Gene3D" id="3.80.10.10">
    <property type="entry name" value="Ribonuclease Inhibitor"/>
    <property type="match status" value="1"/>
</dbReference>
<comment type="caution">
    <text evidence="3">The sequence shown here is derived from an EMBL/GenBank/DDBJ whole genome shotgun (WGS) entry which is preliminary data.</text>
</comment>
<dbReference type="InterPro" id="IPR032675">
    <property type="entry name" value="LRR_dom_sf"/>
</dbReference>
<feature type="compositionally biased region" description="Low complexity" evidence="1">
    <location>
        <begin position="61"/>
        <end position="73"/>
    </location>
</feature>
<protein>
    <recommendedName>
        <fullName evidence="2">TTF-type domain-containing protein</fullName>
    </recommendedName>
</protein>
<dbReference type="InterPro" id="IPR012337">
    <property type="entry name" value="RNaseH-like_sf"/>
</dbReference>
<name>A0ABN8PKJ3_9CNID</name>
<gene>
    <name evidence="3" type="ORF">PLOB_00044330</name>
</gene>
<keyword evidence="4" id="KW-1185">Reference proteome</keyword>
<dbReference type="PANTHER" id="PTHR46289:SF16">
    <property type="entry name" value="52 KDA REPRESSOR OF THE INHIBITOR OF THE PROTEIN KINASE"/>
    <property type="match status" value="1"/>
</dbReference>
<sequence>VVNVDHEADDVNTLCTVNVDHEMQTETGAVDVDPVLPRITTPGRGDVGPDHMQTEEDSTIPSSGPVSSAQSSANIPSVKGDLHNYHHVFYIPTITMRILKYVDPEDLPKISQALPAVFDVLEKCFDWSNILVNMTYQDTEDYLQMAKLKHKFKKLSLEGDCRCLLADIRKFLNCNTATLESVLLLNCVNLEILSVQFNRCLKSPQFLATMPHLTFLDMSNCWNMVCEETVTALLMCSSLKGIDVSGCTQFSSRDIINIACHLPHLSQFRAEFTSSVSFNDVCAVIQDHPDMSGLAVDPEPGSAEEWADIIESFVDVINIGVLLNATFTPEEVEARITQLSSGEKYEYLTSHFVPPANYTFPSVYMNGCNREFKSSWLKKYNWLVYSPSLDGVLCLHCALFSDNRKQKGALVNRPFNKWTKISSELADHANNAYHSRAMSASKLFVDCINKPELTLPDRFDTTRRQRRVENRHILKMIIKAILFSGKQCTALRGDHEQMSGMGNPGNFLSLLSILSEHDELLQRHLQAPRDKSAHKMILNDILKEVRKAKFFAIMADEATSHNDEQLSLCLRFVDEGKNIREEFIEFVHMDNVSGHILHAEKRKPLLNLCATRWAERHSAYSHFYASYVYMVYSLEVIAHGLHQDKGYDHVQGNWASKTKQDASGLLASITSFDFILSFVTVYIMLSHLDGISKKLQSSSQDIFQAYETVTEVTQVYRKLRDDVVVHFGRCYAQAVRMAEKIGTTPDMPRIAKRQIHRSNTPAATPEEYYRLNLAIPFLDHISNEFEQQFTGLSTKCGKLIGLVPTVLMSEDVEPDFEEVVNTYTDDLPSPELFHHELFRWKLYLSDKFDDNLPSSIAETIKICDQAYFPNIYVLLQIAATIPATSCECERSFSALRRLNTFNRACMGQKRLSALALIHILYDKELNLDDAVDIFAKLHPRRMDLQSIIFHDE</sequence>
<dbReference type="Proteomes" id="UP001159405">
    <property type="component" value="Unassembled WGS sequence"/>
</dbReference>
<evidence type="ECO:0000256" key="1">
    <source>
        <dbReference type="SAM" id="MobiDB-lite"/>
    </source>
</evidence>
<accession>A0ABN8PKJ3</accession>
<organism evidence="3 4">
    <name type="scientific">Porites lobata</name>
    <dbReference type="NCBI Taxonomy" id="104759"/>
    <lineage>
        <taxon>Eukaryota</taxon>
        <taxon>Metazoa</taxon>
        <taxon>Cnidaria</taxon>
        <taxon>Anthozoa</taxon>
        <taxon>Hexacorallia</taxon>
        <taxon>Scleractinia</taxon>
        <taxon>Fungiina</taxon>
        <taxon>Poritidae</taxon>
        <taxon>Porites</taxon>
    </lineage>
</organism>
<feature type="domain" description="TTF-type" evidence="2">
    <location>
        <begin position="368"/>
        <end position="464"/>
    </location>
</feature>
<dbReference type="InterPro" id="IPR008906">
    <property type="entry name" value="HATC_C_dom"/>
</dbReference>
<dbReference type="InterPro" id="IPR006580">
    <property type="entry name" value="Znf_TTF"/>
</dbReference>
<reference evidence="3 4" key="1">
    <citation type="submission" date="2022-05" db="EMBL/GenBank/DDBJ databases">
        <authorList>
            <consortium name="Genoscope - CEA"/>
            <person name="William W."/>
        </authorList>
    </citation>
    <scope>NUCLEOTIDE SEQUENCE [LARGE SCALE GENOMIC DNA]</scope>
</reference>
<evidence type="ECO:0000313" key="3">
    <source>
        <dbReference type="EMBL" id="CAH3145061.1"/>
    </source>
</evidence>
<feature type="region of interest" description="Disordered" evidence="1">
    <location>
        <begin position="34"/>
        <end position="73"/>
    </location>
</feature>
<dbReference type="PANTHER" id="PTHR46289">
    <property type="entry name" value="52 KDA REPRESSOR OF THE INHIBITOR OF THE PROTEIN KINASE-LIKE PROTEIN-RELATED"/>
    <property type="match status" value="1"/>
</dbReference>
<proteinExistence type="predicted"/>
<dbReference type="SUPFAM" id="SSF52047">
    <property type="entry name" value="RNI-like"/>
    <property type="match status" value="1"/>
</dbReference>
<dbReference type="EMBL" id="CALNXK010000075">
    <property type="protein sequence ID" value="CAH3145061.1"/>
    <property type="molecule type" value="Genomic_DNA"/>
</dbReference>
<evidence type="ECO:0000259" key="2">
    <source>
        <dbReference type="SMART" id="SM00597"/>
    </source>
</evidence>